<dbReference type="Proteomes" id="UP000320876">
    <property type="component" value="Unassembled WGS sequence"/>
</dbReference>
<organism evidence="2 3">
    <name type="scientific">Amycolatopsis cihanbeyliensis</name>
    <dbReference type="NCBI Taxonomy" id="1128664"/>
    <lineage>
        <taxon>Bacteria</taxon>
        <taxon>Bacillati</taxon>
        <taxon>Actinomycetota</taxon>
        <taxon>Actinomycetes</taxon>
        <taxon>Pseudonocardiales</taxon>
        <taxon>Pseudonocardiaceae</taxon>
        <taxon>Amycolatopsis</taxon>
    </lineage>
</organism>
<dbReference type="GO" id="GO:0003677">
    <property type="term" value="F:DNA binding"/>
    <property type="evidence" value="ECO:0007669"/>
    <property type="project" value="InterPro"/>
</dbReference>
<dbReference type="Pfam" id="PF19054">
    <property type="entry name" value="DUF5753"/>
    <property type="match status" value="1"/>
</dbReference>
<sequence>MQDRTPTIRSRELGEGLRAALVRAGLNQKQVAAKLDWSEGRVSKLLGGKRGGTEMDIVSFLAICGVTGRERERLLKLCRERDTPGWLQQHGSRLPEQLRTFIDHEEKALDIGEFQPIMVPGLLQTGDYARTLIVETGNVPSDEIEERVGARLARQKLFTRHLPVRLNFFLHEFVLRLPVGGPAVMSDQLHHLLRMAVRSSISLRAVPAAIGGHPGIAGQFQLMDFAEYKPVVYLDSETSCLFLEQPVEISAYRSILARLAGKALDEGQSMELIRELAVELYPSGEDHDERV</sequence>
<name>A0A542DND9_AMYCI</name>
<dbReference type="OrthoDB" id="3672921at2"/>
<evidence type="ECO:0000313" key="2">
    <source>
        <dbReference type="EMBL" id="TQJ04622.1"/>
    </source>
</evidence>
<dbReference type="AlphaFoldDB" id="A0A542DND9"/>
<dbReference type="Gene3D" id="1.10.260.40">
    <property type="entry name" value="lambda repressor-like DNA-binding domains"/>
    <property type="match status" value="1"/>
</dbReference>
<dbReference type="InterPro" id="IPR010982">
    <property type="entry name" value="Lambda_DNA-bd_dom_sf"/>
</dbReference>
<protein>
    <submittedName>
        <fullName evidence="2">Helix-turn-helix protein</fullName>
    </submittedName>
</protein>
<dbReference type="InterPro" id="IPR001387">
    <property type="entry name" value="Cro/C1-type_HTH"/>
</dbReference>
<accession>A0A542DND9</accession>
<reference evidence="2 3" key="1">
    <citation type="submission" date="2019-06" db="EMBL/GenBank/DDBJ databases">
        <title>Sequencing the genomes of 1000 actinobacteria strains.</title>
        <authorList>
            <person name="Klenk H.-P."/>
        </authorList>
    </citation>
    <scope>NUCLEOTIDE SEQUENCE [LARGE SCALE GENOMIC DNA]</scope>
    <source>
        <strain evidence="2 3">DSM 45679</strain>
    </source>
</reference>
<keyword evidence="3" id="KW-1185">Reference proteome</keyword>
<dbReference type="CDD" id="cd00093">
    <property type="entry name" value="HTH_XRE"/>
    <property type="match status" value="1"/>
</dbReference>
<dbReference type="Pfam" id="PF13560">
    <property type="entry name" value="HTH_31"/>
    <property type="match status" value="1"/>
</dbReference>
<feature type="domain" description="HTH cro/C1-type" evidence="1">
    <location>
        <begin position="17"/>
        <end position="50"/>
    </location>
</feature>
<proteinExistence type="predicted"/>
<evidence type="ECO:0000313" key="3">
    <source>
        <dbReference type="Proteomes" id="UP000320876"/>
    </source>
</evidence>
<dbReference type="RefSeq" id="WP_142000279.1">
    <property type="nucleotide sequence ID" value="NZ_VFML01000001.1"/>
</dbReference>
<gene>
    <name evidence="2" type="ORF">FB471_4425</name>
</gene>
<dbReference type="InterPro" id="IPR043917">
    <property type="entry name" value="DUF5753"/>
</dbReference>
<dbReference type="SUPFAM" id="SSF47413">
    <property type="entry name" value="lambda repressor-like DNA-binding domains"/>
    <property type="match status" value="1"/>
</dbReference>
<dbReference type="SMART" id="SM00530">
    <property type="entry name" value="HTH_XRE"/>
    <property type="match status" value="1"/>
</dbReference>
<dbReference type="PROSITE" id="PS50943">
    <property type="entry name" value="HTH_CROC1"/>
    <property type="match status" value="1"/>
</dbReference>
<comment type="caution">
    <text evidence="2">The sequence shown here is derived from an EMBL/GenBank/DDBJ whole genome shotgun (WGS) entry which is preliminary data.</text>
</comment>
<evidence type="ECO:0000259" key="1">
    <source>
        <dbReference type="PROSITE" id="PS50943"/>
    </source>
</evidence>
<dbReference type="EMBL" id="VFML01000001">
    <property type="protein sequence ID" value="TQJ04622.1"/>
    <property type="molecule type" value="Genomic_DNA"/>
</dbReference>